<organism evidence="2 3">
    <name type="scientific">Trifolium medium</name>
    <dbReference type="NCBI Taxonomy" id="97028"/>
    <lineage>
        <taxon>Eukaryota</taxon>
        <taxon>Viridiplantae</taxon>
        <taxon>Streptophyta</taxon>
        <taxon>Embryophyta</taxon>
        <taxon>Tracheophyta</taxon>
        <taxon>Spermatophyta</taxon>
        <taxon>Magnoliopsida</taxon>
        <taxon>eudicotyledons</taxon>
        <taxon>Gunneridae</taxon>
        <taxon>Pentapetalae</taxon>
        <taxon>rosids</taxon>
        <taxon>fabids</taxon>
        <taxon>Fabales</taxon>
        <taxon>Fabaceae</taxon>
        <taxon>Papilionoideae</taxon>
        <taxon>50 kb inversion clade</taxon>
        <taxon>NPAAA clade</taxon>
        <taxon>Hologalegina</taxon>
        <taxon>IRL clade</taxon>
        <taxon>Trifolieae</taxon>
        <taxon>Trifolium</taxon>
    </lineage>
</organism>
<accession>A0A392TVJ4</accession>
<reference evidence="2 3" key="1">
    <citation type="journal article" date="2018" name="Front. Plant Sci.">
        <title>Red Clover (Trifolium pratense) and Zigzag Clover (T. medium) - A Picture of Genomic Similarities and Differences.</title>
        <authorList>
            <person name="Dluhosova J."/>
            <person name="Istvanek J."/>
            <person name="Nedelnik J."/>
            <person name="Repkova J."/>
        </authorList>
    </citation>
    <scope>NUCLEOTIDE SEQUENCE [LARGE SCALE GENOMIC DNA]</scope>
    <source>
        <strain evidence="3">cv. 10/8</strain>
        <tissue evidence="2">Leaf</tissue>
    </source>
</reference>
<dbReference type="Proteomes" id="UP000265520">
    <property type="component" value="Unassembled WGS sequence"/>
</dbReference>
<feature type="region of interest" description="Disordered" evidence="1">
    <location>
        <begin position="1"/>
        <end position="25"/>
    </location>
</feature>
<protein>
    <submittedName>
        <fullName evidence="2">Uncharacterized protein</fullName>
    </submittedName>
</protein>
<name>A0A392TVJ4_9FABA</name>
<feature type="non-terminal residue" evidence="2">
    <location>
        <position position="1"/>
    </location>
</feature>
<dbReference type="EMBL" id="LXQA010644627">
    <property type="protein sequence ID" value="MCI63845.1"/>
    <property type="molecule type" value="Genomic_DNA"/>
</dbReference>
<dbReference type="AlphaFoldDB" id="A0A392TVJ4"/>
<evidence type="ECO:0000313" key="3">
    <source>
        <dbReference type="Proteomes" id="UP000265520"/>
    </source>
</evidence>
<sequence length="25" mass="2606">NYLGRTGADRAKGAAVGVFAEPEQQ</sequence>
<comment type="caution">
    <text evidence="2">The sequence shown here is derived from an EMBL/GenBank/DDBJ whole genome shotgun (WGS) entry which is preliminary data.</text>
</comment>
<proteinExistence type="predicted"/>
<evidence type="ECO:0000256" key="1">
    <source>
        <dbReference type="SAM" id="MobiDB-lite"/>
    </source>
</evidence>
<keyword evidence="3" id="KW-1185">Reference proteome</keyword>
<evidence type="ECO:0000313" key="2">
    <source>
        <dbReference type="EMBL" id="MCI63845.1"/>
    </source>
</evidence>